<dbReference type="AlphaFoldDB" id="A0A9X4AES9"/>
<gene>
    <name evidence="2" type="ORF">NC799_09440</name>
</gene>
<evidence type="ECO:0008006" key="4">
    <source>
        <dbReference type="Google" id="ProtNLM"/>
    </source>
</evidence>
<evidence type="ECO:0000313" key="3">
    <source>
        <dbReference type="Proteomes" id="UP001145069"/>
    </source>
</evidence>
<sequence>MAFISFLTIVLTVVQFGILIYLFITVRKMNKLITKHVADNNQLIGQLKKMQDSTYD</sequence>
<dbReference type="EMBL" id="JAMQKC010000006">
    <property type="protein sequence ID" value="MDC3417146.1"/>
    <property type="molecule type" value="Genomic_DNA"/>
</dbReference>
<evidence type="ECO:0000256" key="1">
    <source>
        <dbReference type="SAM" id="Phobius"/>
    </source>
</evidence>
<dbReference type="Proteomes" id="UP001145069">
    <property type="component" value="Unassembled WGS sequence"/>
</dbReference>
<accession>A0A9X4AES9</accession>
<evidence type="ECO:0000313" key="2">
    <source>
        <dbReference type="EMBL" id="MDC3417146.1"/>
    </source>
</evidence>
<organism evidence="2 3">
    <name type="scientific">Aquibacillus salsiterrae</name>
    <dbReference type="NCBI Taxonomy" id="2950439"/>
    <lineage>
        <taxon>Bacteria</taxon>
        <taxon>Bacillati</taxon>
        <taxon>Bacillota</taxon>
        <taxon>Bacilli</taxon>
        <taxon>Bacillales</taxon>
        <taxon>Bacillaceae</taxon>
        <taxon>Aquibacillus</taxon>
    </lineage>
</organism>
<keyword evidence="1" id="KW-1133">Transmembrane helix</keyword>
<feature type="transmembrane region" description="Helical" evidence="1">
    <location>
        <begin position="6"/>
        <end position="26"/>
    </location>
</feature>
<proteinExistence type="predicted"/>
<keyword evidence="3" id="KW-1185">Reference proteome</keyword>
<protein>
    <recommendedName>
        <fullName evidence="4">DUF4083 domain-containing protein</fullName>
    </recommendedName>
</protein>
<comment type="caution">
    <text evidence="2">The sequence shown here is derived from an EMBL/GenBank/DDBJ whole genome shotgun (WGS) entry which is preliminary data.</text>
</comment>
<name>A0A9X4AES9_9BACI</name>
<keyword evidence="1" id="KW-0472">Membrane</keyword>
<reference evidence="2" key="1">
    <citation type="submission" date="2022-06" db="EMBL/GenBank/DDBJ databases">
        <title>Aquibacillus sp. a new bacterium isolated from soil saline samples.</title>
        <authorList>
            <person name="Galisteo C."/>
            <person name="De La Haba R."/>
            <person name="Sanchez-Porro C."/>
            <person name="Ventosa A."/>
        </authorList>
    </citation>
    <scope>NUCLEOTIDE SEQUENCE</scope>
    <source>
        <strain evidence="2">3ASR75-54</strain>
    </source>
</reference>
<dbReference type="RefSeq" id="WP_272446209.1">
    <property type="nucleotide sequence ID" value="NZ_JAMQKC010000006.1"/>
</dbReference>
<keyword evidence="1" id="KW-0812">Transmembrane</keyword>